<dbReference type="InterPro" id="IPR006076">
    <property type="entry name" value="FAD-dep_OxRdtase"/>
</dbReference>
<dbReference type="AlphaFoldDB" id="A0A5C6V8G2"/>
<accession>A0A5C6V8G2</accession>
<evidence type="ECO:0000256" key="1">
    <source>
        <dbReference type="SAM" id="Phobius"/>
    </source>
</evidence>
<dbReference type="SUPFAM" id="SSF51905">
    <property type="entry name" value="FAD/NAD(P)-binding domain"/>
    <property type="match status" value="1"/>
</dbReference>
<dbReference type="Gene3D" id="3.50.50.60">
    <property type="entry name" value="FAD/NAD(P)-binding domain"/>
    <property type="match status" value="1"/>
</dbReference>
<dbReference type="Pfam" id="PF01266">
    <property type="entry name" value="DAO"/>
    <property type="match status" value="1"/>
</dbReference>
<protein>
    <submittedName>
        <fullName evidence="3">FAD-binding oxidoreductase</fullName>
    </submittedName>
</protein>
<organism evidence="3 4">
    <name type="scientific">Luteibaculum oceani</name>
    <dbReference type="NCBI Taxonomy" id="1294296"/>
    <lineage>
        <taxon>Bacteria</taxon>
        <taxon>Pseudomonadati</taxon>
        <taxon>Bacteroidota</taxon>
        <taxon>Flavobacteriia</taxon>
        <taxon>Flavobacteriales</taxon>
        <taxon>Luteibaculaceae</taxon>
        <taxon>Luteibaculum</taxon>
    </lineage>
</organism>
<dbReference type="Proteomes" id="UP000321168">
    <property type="component" value="Unassembled WGS sequence"/>
</dbReference>
<comment type="caution">
    <text evidence="3">The sequence shown here is derived from an EMBL/GenBank/DDBJ whole genome shotgun (WGS) entry which is preliminary data.</text>
</comment>
<dbReference type="GO" id="GO:0005737">
    <property type="term" value="C:cytoplasm"/>
    <property type="evidence" value="ECO:0007669"/>
    <property type="project" value="TreeGrafter"/>
</dbReference>
<evidence type="ECO:0000313" key="4">
    <source>
        <dbReference type="Proteomes" id="UP000321168"/>
    </source>
</evidence>
<sequence length="376" mass="42193">MDISLQKSNNFSYWEHQILGQPFDFIIIGGGFCGLYTALFIKEKRPKAKVLILEKNLVGNTASTKNAGFSCFGSAGELLDDIHQIGWEKTADLLQMRIGGLEILQSVIPHSVMDYSRCGAFEVFSKDEEEQSRFQRVQENLDNINTDFKSILPNSYTVKDLPDKLKFKGKGIFQAGEGALNPFKLIRYLEQKVRTLGVEFIKGVEVYQVDNTAENEVNVHTNKLDLKCQVAICTTNLNSLKLPEVDCQPARAQVIISKPLPRSVPKEVFHAMNGYTYFRFVDGRLLLGGMRHMDMENEFTGSNNNTAPIIDQLKSFGKELMGFPIPWDFSWTGTMSVGPDRFPNIGSRKNILYGLKMGGMGVAVSPYIAKKLVEHV</sequence>
<feature type="transmembrane region" description="Helical" evidence="1">
    <location>
        <begin position="20"/>
        <end position="41"/>
    </location>
</feature>
<dbReference type="InterPro" id="IPR036188">
    <property type="entry name" value="FAD/NAD-bd_sf"/>
</dbReference>
<keyword evidence="1" id="KW-0472">Membrane</keyword>
<gene>
    <name evidence="3" type="ORF">FRX97_03865</name>
</gene>
<keyword evidence="1" id="KW-0812">Transmembrane</keyword>
<name>A0A5C6V8G2_9FLAO</name>
<dbReference type="Gene3D" id="3.30.9.10">
    <property type="entry name" value="D-Amino Acid Oxidase, subunit A, domain 2"/>
    <property type="match status" value="1"/>
</dbReference>
<evidence type="ECO:0000259" key="2">
    <source>
        <dbReference type="Pfam" id="PF01266"/>
    </source>
</evidence>
<feature type="domain" description="FAD dependent oxidoreductase" evidence="2">
    <location>
        <begin position="24"/>
        <end position="374"/>
    </location>
</feature>
<reference evidence="3 4" key="1">
    <citation type="submission" date="2019-08" db="EMBL/GenBank/DDBJ databases">
        <title>Genome of Luteibaculum oceani JCM 18817.</title>
        <authorList>
            <person name="Bowman J.P."/>
        </authorList>
    </citation>
    <scope>NUCLEOTIDE SEQUENCE [LARGE SCALE GENOMIC DNA]</scope>
    <source>
        <strain evidence="3 4">JCM 18817</strain>
    </source>
</reference>
<dbReference type="PANTHER" id="PTHR13847">
    <property type="entry name" value="SARCOSINE DEHYDROGENASE-RELATED"/>
    <property type="match status" value="1"/>
</dbReference>
<dbReference type="OrthoDB" id="1491488at2"/>
<proteinExistence type="predicted"/>
<dbReference type="PANTHER" id="PTHR13847:SF281">
    <property type="entry name" value="FAD DEPENDENT OXIDOREDUCTASE DOMAIN-CONTAINING PROTEIN"/>
    <property type="match status" value="1"/>
</dbReference>
<keyword evidence="4" id="KW-1185">Reference proteome</keyword>
<evidence type="ECO:0000313" key="3">
    <source>
        <dbReference type="EMBL" id="TXC81662.1"/>
    </source>
</evidence>
<dbReference type="EMBL" id="VORB01000003">
    <property type="protein sequence ID" value="TXC81662.1"/>
    <property type="molecule type" value="Genomic_DNA"/>
</dbReference>
<keyword evidence="1" id="KW-1133">Transmembrane helix</keyword>
<dbReference type="RefSeq" id="WP_147013587.1">
    <property type="nucleotide sequence ID" value="NZ_VORB01000003.1"/>
</dbReference>